<dbReference type="PANTHER" id="PTHR43194">
    <property type="entry name" value="HYDROLASE ALPHA/BETA FOLD FAMILY"/>
    <property type="match status" value="1"/>
</dbReference>
<name>A0A1W2AQ44_9BURK</name>
<proteinExistence type="predicted"/>
<feature type="signal peptide" evidence="1">
    <location>
        <begin position="1"/>
        <end position="34"/>
    </location>
</feature>
<keyword evidence="3" id="KW-1185">Reference proteome</keyword>
<dbReference type="STRING" id="1938817.SAMN06296008_1102"/>
<dbReference type="InterPro" id="IPR050228">
    <property type="entry name" value="Carboxylesterase_BioH"/>
</dbReference>
<gene>
    <name evidence="2" type="ORF">SAMN06296008_1102</name>
</gene>
<evidence type="ECO:0008006" key="4">
    <source>
        <dbReference type="Google" id="ProtNLM"/>
    </source>
</evidence>
<reference evidence="2 3" key="1">
    <citation type="submission" date="2017-04" db="EMBL/GenBank/DDBJ databases">
        <authorList>
            <person name="Afonso C.L."/>
            <person name="Miller P.J."/>
            <person name="Scott M.A."/>
            <person name="Spackman E."/>
            <person name="Goraichik I."/>
            <person name="Dimitrov K.M."/>
            <person name="Suarez D.L."/>
            <person name="Swayne D.E."/>
        </authorList>
    </citation>
    <scope>NUCLEOTIDE SEQUENCE [LARGE SCALE GENOMIC DNA]</scope>
    <source>
        <strain evidence="2 3">VK13</strain>
    </source>
</reference>
<feature type="chain" id="PRO_5010702389" description="Esterase" evidence="1">
    <location>
        <begin position="35"/>
        <end position="362"/>
    </location>
</feature>
<dbReference type="Gene3D" id="3.40.50.1820">
    <property type="entry name" value="alpha/beta hydrolase"/>
    <property type="match status" value="1"/>
</dbReference>
<evidence type="ECO:0000256" key="1">
    <source>
        <dbReference type="SAM" id="SignalP"/>
    </source>
</evidence>
<dbReference type="SUPFAM" id="SSF53474">
    <property type="entry name" value="alpha/beta-Hydrolases"/>
    <property type="match status" value="1"/>
</dbReference>
<protein>
    <recommendedName>
        <fullName evidence="4">Esterase</fullName>
    </recommendedName>
</protein>
<keyword evidence="1" id="KW-0732">Signal</keyword>
<organism evidence="2 3">
    <name type="scientific">Polynucleobacter kasalickyi</name>
    <dbReference type="NCBI Taxonomy" id="1938817"/>
    <lineage>
        <taxon>Bacteria</taxon>
        <taxon>Pseudomonadati</taxon>
        <taxon>Pseudomonadota</taxon>
        <taxon>Betaproteobacteria</taxon>
        <taxon>Burkholderiales</taxon>
        <taxon>Burkholderiaceae</taxon>
        <taxon>Polynucleobacter</taxon>
    </lineage>
</organism>
<accession>A0A1W2AQ44</accession>
<sequence length="362" mass="40240">MWFFKRKHQLKQTRAHLRTASLISLSLLATVGQAQPSVTPKLPPMNIVDIGSFHVGGRFAEVSGKEVKDVVFTPGGAPARLDPNGKYLVESMYVQYFTPKNLKAKLPILLWHGGGLTGVTYESTPDGREGWQQYFIRNGWKTYVSDAVERGRSGFASPDIWPSPPQYLTIDNPWSRFRIGTGGWNDDPAQRKQFAGSQFPAEGYLNFMRQVVPRWTSTDEVTIKAYTELVDKVCPCVVLVHSQGGQFGQKVAQARPDKVKALVLVEPAGLGDPAPEKLAALNGMPILTVYGDYIDQDSRWPSMRKGQLGLNEKYTAAGAKIDVINLPEIGIKGNSHMMMMDKNNMQVAQVINDWLKKKGFTQ</sequence>
<dbReference type="RefSeq" id="WP_084283918.1">
    <property type="nucleotide sequence ID" value="NZ_FWXJ01000010.1"/>
</dbReference>
<dbReference type="EMBL" id="FWXJ01000010">
    <property type="protein sequence ID" value="SMC62724.1"/>
    <property type="molecule type" value="Genomic_DNA"/>
</dbReference>
<dbReference type="AlphaFoldDB" id="A0A1W2AQ44"/>
<evidence type="ECO:0000313" key="2">
    <source>
        <dbReference type="EMBL" id="SMC62724.1"/>
    </source>
</evidence>
<dbReference type="Proteomes" id="UP000192708">
    <property type="component" value="Unassembled WGS sequence"/>
</dbReference>
<dbReference type="CDD" id="cd12808">
    <property type="entry name" value="Esterase_713_like-1"/>
    <property type="match status" value="1"/>
</dbReference>
<dbReference type="PANTHER" id="PTHR43194:SF5">
    <property type="entry name" value="PIMELOYL-[ACYL-CARRIER PROTEIN] METHYL ESTER ESTERASE"/>
    <property type="match status" value="1"/>
</dbReference>
<evidence type="ECO:0000313" key="3">
    <source>
        <dbReference type="Proteomes" id="UP000192708"/>
    </source>
</evidence>
<dbReference type="InterPro" id="IPR029058">
    <property type="entry name" value="AB_hydrolase_fold"/>
</dbReference>